<proteinExistence type="predicted"/>
<organism evidence="2 3">
    <name type="scientific">Diversispora epigaea</name>
    <dbReference type="NCBI Taxonomy" id="1348612"/>
    <lineage>
        <taxon>Eukaryota</taxon>
        <taxon>Fungi</taxon>
        <taxon>Fungi incertae sedis</taxon>
        <taxon>Mucoromycota</taxon>
        <taxon>Glomeromycotina</taxon>
        <taxon>Glomeromycetes</taxon>
        <taxon>Diversisporales</taxon>
        <taxon>Diversisporaceae</taxon>
        <taxon>Diversispora</taxon>
    </lineage>
</organism>
<dbReference type="AlphaFoldDB" id="A0A397GJZ4"/>
<dbReference type="EMBL" id="PQFF01000451">
    <property type="protein sequence ID" value="RHZ49363.1"/>
    <property type="molecule type" value="Genomic_DNA"/>
</dbReference>
<dbReference type="PROSITE" id="PS51886">
    <property type="entry name" value="TLDC"/>
    <property type="match status" value="1"/>
</dbReference>
<name>A0A397GJZ4_9GLOM</name>
<accession>A0A397GJZ4</accession>
<comment type="caution">
    <text evidence="2">The sequence shown here is derived from an EMBL/GenBank/DDBJ whole genome shotgun (WGS) entry which is preliminary data.</text>
</comment>
<reference evidence="2 3" key="1">
    <citation type="submission" date="2018-08" db="EMBL/GenBank/DDBJ databases">
        <title>Genome and evolution of the arbuscular mycorrhizal fungus Diversispora epigaea (formerly Glomus versiforme) and its bacterial endosymbionts.</title>
        <authorList>
            <person name="Sun X."/>
            <person name="Fei Z."/>
            <person name="Harrison M."/>
        </authorList>
    </citation>
    <scope>NUCLEOTIDE SEQUENCE [LARGE SCALE GENOMIC DNA]</scope>
    <source>
        <strain evidence="2 3">IT104</strain>
    </source>
</reference>
<gene>
    <name evidence="2" type="ORF">Glove_522g35</name>
</gene>
<evidence type="ECO:0000313" key="3">
    <source>
        <dbReference type="Proteomes" id="UP000266861"/>
    </source>
</evidence>
<protein>
    <recommendedName>
        <fullName evidence="1">TLDc domain-containing protein</fullName>
    </recommendedName>
</protein>
<evidence type="ECO:0000259" key="1">
    <source>
        <dbReference type="PROSITE" id="PS51886"/>
    </source>
</evidence>
<evidence type="ECO:0000313" key="2">
    <source>
        <dbReference type="EMBL" id="RHZ49363.1"/>
    </source>
</evidence>
<dbReference type="InterPro" id="IPR006571">
    <property type="entry name" value="TLDc_dom"/>
</dbReference>
<feature type="domain" description="TLDc" evidence="1">
    <location>
        <begin position="1"/>
        <end position="98"/>
    </location>
</feature>
<sequence length="103" mass="12288">MWLRWYSGYYKETDEILGGYNPLVWDNTNNNTVFMQTRDSFIFSLKNDNIQNSILSRSYQSNFTIDNESLSFINNSEKLTRTTNTKFSIIDYEIFKVNRKTII</sequence>
<keyword evidence="3" id="KW-1185">Reference proteome</keyword>
<dbReference type="Proteomes" id="UP000266861">
    <property type="component" value="Unassembled WGS sequence"/>
</dbReference>
<dbReference type="OrthoDB" id="2307202at2759"/>